<dbReference type="InterPro" id="IPR025695">
    <property type="entry name" value="DoxX-like"/>
</dbReference>
<accession>A0A1E5T9B1</accession>
<dbReference type="Pfam" id="PF13781">
    <property type="entry name" value="DoxX_3"/>
    <property type="match status" value="1"/>
</dbReference>
<dbReference type="AlphaFoldDB" id="A0A1E5T9B1"/>
<reference evidence="2 3" key="1">
    <citation type="submission" date="2016-05" db="EMBL/GenBank/DDBJ databases">
        <title>Draft Genome Sequence of Algibacter sp. Strain SK-16 Isolated from the Surface Water of Aburatsubo Inlet.</title>
        <authorList>
            <person name="Wong S.-K."/>
            <person name="Yoshizawa S."/>
            <person name="Nakajima Y."/>
            <person name="Ogura Y."/>
            <person name="Tetsuya H."/>
            <person name="Hamasaki K."/>
        </authorList>
    </citation>
    <scope>NUCLEOTIDE SEQUENCE [LARGE SCALE GENOMIC DNA]</scope>
    <source>
        <strain evidence="2 3">SK-16</strain>
    </source>
</reference>
<keyword evidence="1" id="KW-1133">Transmembrane helix</keyword>
<evidence type="ECO:0000313" key="3">
    <source>
        <dbReference type="Proteomes" id="UP000095713"/>
    </source>
</evidence>
<dbReference type="OrthoDB" id="1365847at2"/>
<proteinExistence type="predicted"/>
<gene>
    <name evidence="2" type="ORF">A8C32_15750</name>
</gene>
<keyword evidence="1" id="KW-0472">Membrane</keyword>
<feature type="transmembrane region" description="Helical" evidence="1">
    <location>
        <begin position="49"/>
        <end position="66"/>
    </location>
</feature>
<dbReference type="Proteomes" id="UP000095713">
    <property type="component" value="Unassembled WGS sequence"/>
</dbReference>
<feature type="transmembrane region" description="Helical" evidence="1">
    <location>
        <begin position="9"/>
        <end position="29"/>
    </location>
</feature>
<name>A0A1E5T9B1_9FLAO</name>
<keyword evidence="1" id="KW-0812">Transmembrane</keyword>
<sequence>MKDNKAHTVLTYIIAIVWITNGVICKILNLVPRHQDIVSRILGDSYSESLTIAIGVSEIFMAIWVLSRYKTKLNTITQIIIVAVMNSLELFFAQDLLLWGKFNSLFAVIFIFIVYYNEFILNKNTL</sequence>
<feature type="transmembrane region" description="Helical" evidence="1">
    <location>
        <begin position="73"/>
        <end position="92"/>
    </location>
</feature>
<evidence type="ECO:0000313" key="2">
    <source>
        <dbReference type="EMBL" id="OEK07928.1"/>
    </source>
</evidence>
<dbReference type="RefSeq" id="WP_069830386.1">
    <property type="nucleotide sequence ID" value="NZ_MDJD01000043.1"/>
</dbReference>
<feature type="transmembrane region" description="Helical" evidence="1">
    <location>
        <begin position="98"/>
        <end position="116"/>
    </location>
</feature>
<dbReference type="EMBL" id="MDJD01000043">
    <property type="protein sequence ID" value="OEK07928.1"/>
    <property type="molecule type" value="Genomic_DNA"/>
</dbReference>
<evidence type="ECO:0000256" key="1">
    <source>
        <dbReference type="SAM" id="Phobius"/>
    </source>
</evidence>
<comment type="caution">
    <text evidence="2">The sequence shown here is derived from an EMBL/GenBank/DDBJ whole genome shotgun (WGS) entry which is preliminary data.</text>
</comment>
<keyword evidence="3" id="KW-1185">Reference proteome</keyword>
<dbReference type="STRING" id="1849968.A8C32_15750"/>
<protein>
    <recommendedName>
        <fullName evidence="4">DoxX family protein</fullName>
    </recommendedName>
</protein>
<organism evidence="2 3">
    <name type="scientific">Flavivirga aquatica</name>
    <dbReference type="NCBI Taxonomy" id="1849968"/>
    <lineage>
        <taxon>Bacteria</taxon>
        <taxon>Pseudomonadati</taxon>
        <taxon>Bacteroidota</taxon>
        <taxon>Flavobacteriia</taxon>
        <taxon>Flavobacteriales</taxon>
        <taxon>Flavobacteriaceae</taxon>
        <taxon>Flavivirga</taxon>
    </lineage>
</organism>
<evidence type="ECO:0008006" key="4">
    <source>
        <dbReference type="Google" id="ProtNLM"/>
    </source>
</evidence>